<sequence length="856" mass="97010">MGKKVKIGKQRRDKYYKLAKEAGYRSRAAFKLVQLNKRFEFLEKSRATVDLCAAPGGWMQVASQFMPVSSLIVGVDLAPIKPIKNCIALQGDITTNETRAAIKKELKTWSADCVLHDGAPNVGLNWVHDAFQQNCLTLSALKLATQILRKGGTFVTKVFRSNDYSCLIRVFEKLFKRVHVWKPAASRLESAEIFVVCEVYQKPEKVGAEYLDPKKVFANPDGSEGTKPNPQNMLIGKQKKAKAEGYDTNSLAIHSKVNASDFIKSSGYLDILGEANVILLDDPKWKNHEKTTEEVVEYMKDVKVLGPRELRVLLRWRKSMLETLEAERKAVEGEAQDVEIEEDLTEEQIEDRAMAEIDELIAKASEDEKAALKKKKKKMLKAKARVLKRRELKMIIDGDEGPQAEDQEVFQLKKIRKAKELAEITKETQAPDFENVEGKGRRKSSLKIPEIPAENLAKIPISCTFSDSDDEEGLGDGEWETHEQEVGGEDSDEDENELIHTVNSGLSKKEKKNVRTESWFEKEEIAGLISDEDDDDEMNAIEKHIGKKKKETKKYENTVSFDDGNKKKKKGKNGADDDGFNTKDGEDVEMASDSESDAEMDDAAKEKLSRFDAQIDLDDDEEERYEDEGTRATKRKADKKIIGEDMKPVEKKRRLTPEQLAIGEQMIYSSKSARELEENAWNRYANNDEDLPDWFVEDEKKHYFKQTPVTKEQVALYRERMREFNARPSKKVAEARARKQKKMQRKLESAKKKAEGILENDQMEHSEKVREMKKVYANATRKEKKKVELVRMTKGKKGKTARPGGQYKLVDSRMKKDLRAAKAKEKTKGRGRGRGGGAKKAGGGRGGGRGGRGGRR</sequence>
<feature type="active site" description="Proton acceptor" evidence="8">
    <location>
        <position position="157"/>
    </location>
</feature>
<feature type="domain" description="Ribosomal RNA methyltransferase SPB1-like C-terminal" evidence="11">
    <location>
        <begin position="619"/>
        <end position="826"/>
    </location>
</feature>
<feature type="compositionally biased region" description="Acidic residues" evidence="9">
    <location>
        <begin position="615"/>
        <end position="626"/>
    </location>
</feature>
<feature type="region of interest" description="Disordered" evidence="9">
    <location>
        <begin position="726"/>
        <end position="770"/>
    </location>
</feature>
<dbReference type="Pfam" id="PF11861">
    <property type="entry name" value="DUF3381"/>
    <property type="match status" value="1"/>
</dbReference>
<evidence type="ECO:0000259" key="11">
    <source>
        <dbReference type="Pfam" id="PF07780"/>
    </source>
</evidence>
<feature type="compositionally biased region" description="Acidic residues" evidence="9">
    <location>
        <begin position="530"/>
        <end position="539"/>
    </location>
</feature>
<keyword evidence="8" id="KW-0175">Coiled coil</keyword>
<proteinExistence type="inferred from homology"/>
<feature type="binding site" evidence="8">
    <location>
        <position position="56"/>
    </location>
    <ligand>
        <name>S-adenosyl-L-methionine</name>
        <dbReference type="ChEBI" id="CHEBI:59789"/>
    </ligand>
</feature>
<dbReference type="InterPro" id="IPR029063">
    <property type="entry name" value="SAM-dependent_MTases_sf"/>
</dbReference>
<dbReference type="GO" id="GO:0008650">
    <property type="term" value="F:rRNA (uridine-2'-O-)-methyltransferase activity"/>
    <property type="evidence" value="ECO:0000318"/>
    <property type="project" value="GO_Central"/>
</dbReference>
<feature type="region of interest" description="Disordered" evidence="9">
    <location>
        <begin position="459"/>
        <end position="656"/>
    </location>
</feature>
<feature type="compositionally biased region" description="Gly residues" evidence="9">
    <location>
        <begin position="834"/>
        <end position="856"/>
    </location>
</feature>
<comment type="catalytic activity">
    <reaction evidence="8">
        <text>a ribonucleotide in rRNA + S-adenosyl-L-methionine = a 2'-O-methylribonucleotide in rRNA + S-adenosyl-L-homocysteine + H(+)</text>
        <dbReference type="Rhea" id="RHEA:48628"/>
        <dbReference type="Rhea" id="RHEA-COMP:12164"/>
        <dbReference type="Rhea" id="RHEA-COMP:12165"/>
        <dbReference type="ChEBI" id="CHEBI:15378"/>
        <dbReference type="ChEBI" id="CHEBI:57856"/>
        <dbReference type="ChEBI" id="CHEBI:59789"/>
        <dbReference type="ChEBI" id="CHEBI:90675"/>
        <dbReference type="ChEBI" id="CHEBI:90676"/>
    </reaction>
</comment>
<keyword evidence="7 8" id="KW-0539">Nucleus</keyword>
<evidence type="ECO:0000256" key="7">
    <source>
        <dbReference type="ARBA" id="ARBA00023242"/>
    </source>
</evidence>
<protein>
    <recommendedName>
        <fullName evidence="8">Putative rRNA methyltransferase</fullName>
        <ecNumber evidence="8">2.1.1.-</ecNumber>
    </recommendedName>
    <alternativeName>
        <fullName evidence="8">2'-O-ribose RNA methyltransferase SPB1 homolog</fullName>
    </alternativeName>
</protein>
<gene>
    <name evidence="13 15" type="ORF">CBG22467</name>
    <name evidence="13" type="ORF">CBG_22467</name>
</gene>
<keyword evidence="4 8" id="KW-0489">Methyltransferase</keyword>
<reference evidence="13 14" key="2">
    <citation type="journal article" date="2011" name="PLoS Genet.">
        <title>Caenorhabditis briggsae recombinant inbred line genotypes reveal inter-strain incompatibility and the evolution of recombination.</title>
        <authorList>
            <person name="Ross J.A."/>
            <person name="Koboldt D.C."/>
            <person name="Staisch J.E."/>
            <person name="Chamberlin H.M."/>
            <person name="Gupta B.P."/>
            <person name="Miller R.D."/>
            <person name="Baird S.E."/>
            <person name="Haag E.S."/>
        </authorList>
    </citation>
    <scope>NUCLEOTIDE SEQUENCE [LARGE SCALE GENOMIC DNA]</scope>
    <source>
        <strain evidence="13 14">AF16</strain>
    </source>
</reference>
<dbReference type="Gene3D" id="3.40.50.150">
    <property type="entry name" value="Vaccinia Virus protein VP39"/>
    <property type="match status" value="1"/>
</dbReference>
<dbReference type="Proteomes" id="UP000008549">
    <property type="component" value="Unassembled WGS sequence"/>
</dbReference>
<evidence type="ECO:0000256" key="3">
    <source>
        <dbReference type="ARBA" id="ARBA00022552"/>
    </source>
</evidence>
<keyword evidence="6 8" id="KW-0949">S-adenosyl-L-methionine</keyword>
<feature type="compositionally biased region" description="Acidic residues" evidence="9">
    <location>
        <begin position="467"/>
        <end position="478"/>
    </location>
</feature>
<comment type="similarity">
    <text evidence="8">Belongs to the class I-like SAM-binding methyltransferase superfamily. RNA methyltransferase RlmE family. SPB1 subfamily.</text>
</comment>
<dbReference type="Pfam" id="PF07780">
    <property type="entry name" value="Spb1_C"/>
    <property type="match status" value="1"/>
</dbReference>
<comment type="subcellular location">
    <subcellularLocation>
        <location evidence="1 8">Nucleus</location>
        <location evidence="1 8">Nucleolus</location>
    </subcellularLocation>
</comment>
<dbReference type="RefSeq" id="XP_045097575.1">
    <property type="nucleotide sequence ID" value="XM_045243495.1"/>
</dbReference>
<dbReference type="GO" id="GO:0030687">
    <property type="term" value="C:preribosome, large subunit precursor"/>
    <property type="evidence" value="ECO:0000318"/>
    <property type="project" value="GO_Central"/>
</dbReference>
<keyword evidence="14" id="KW-1185">Reference proteome</keyword>
<dbReference type="PANTHER" id="PTHR10920">
    <property type="entry name" value="RIBOSOMAL RNA METHYLTRANSFERASE"/>
    <property type="match status" value="1"/>
</dbReference>
<dbReference type="KEGG" id="cbr:CBG_22467"/>
<evidence type="ECO:0000256" key="8">
    <source>
        <dbReference type="HAMAP-Rule" id="MF_03163"/>
    </source>
</evidence>
<feature type="binding site" evidence="8">
    <location>
        <position position="76"/>
    </location>
    <ligand>
        <name>S-adenosyl-L-methionine</name>
        <dbReference type="ChEBI" id="CHEBI:59789"/>
    </ligand>
</feature>
<evidence type="ECO:0000256" key="2">
    <source>
        <dbReference type="ARBA" id="ARBA00022517"/>
    </source>
</evidence>
<dbReference type="InterPro" id="IPR002877">
    <property type="entry name" value="RNA_MeTrfase_FtsJ_dom"/>
</dbReference>
<feature type="compositionally biased region" description="Basic and acidic residues" evidence="9">
    <location>
        <begin position="810"/>
        <end position="828"/>
    </location>
</feature>
<evidence type="ECO:0000313" key="15">
    <source>
        <dbReference type="WormBase" id="CBG22467"/>
    </source>
</evidence>
<feature type="compositionally biased region" description="Basic and acidic residues" evidence="9">
    <location>
        <begin position="513"/>
        <end position="525"/>
    </location>
</feature>
<feature type="domain" description="Ribosomal RNA methyltransferase FtsJ" evidence="10">
    <location>
        <begin position="24"/>
        <end position="198"/>
    </location>
</feature>
<feature type="coiled-coil region" evidence="8">
    <location>
        <begin position="321"/>
        <end position="382"/>
    </location>
</feature>
<feature type="compositionally biased region" description="Acidic residues" evidence="9">
    <location>
        <begin position="486"/>
        <end position="496"/>
    </location>
</feature>
<dbReference type="GO" id="GO:0000466">
    <property type="term" value="P:maturation of 5.8S rRNA from tricistronic rRNA transcript (SSU-rRNA, 5.8S rRNA, LSU-rRNA)"/>
    <property type="evidence" value="ECO:0000318"/>
    <property type="project" value="GO_Central"/>
</dbReference>
<dbReference type="HAMAP" id="MF_01547">
    <property type="entry name" value="RNA_methyltr_E"/>
    <property type="match status" value="1"/>
</dbReference>
<organism evidence="13 14">
    <name type="scientific">Caenorhabditis briggsae</name>
    <dbReference type="NCBI Taxonomy" id="6238"/>
    <lineage>
        <taxon>Eukaryota</taxon>
        <taxon>Metazoa</taxon>
        <taxon>Ecdysozoa</taxon>
        <taxon>Nematoda</taxon>
        <taxon>Chromadorea</taxon>
        <taxon>Rhabditida</taxon>
        <taxon>Rhabditina</taxon>
        <taxon>Rhabditomorpha</taxon>
        <taxon>Rhabditoidea</taxon>
        <taxon>Rhabditidae</taxon>
        <taxon>Peloderinae</taxon>
        <taxon>Caenorhabditis</taxon>
    </lineage>
</organism>
<accession>A8Y2C8</accession>
<feature type="domain" description="DUF3381" evidence="12">
    <location>
        <begin position="237"/>
        <end position="389"/>
    </location>
</feature>
<dbReference type="InParanoid" id="A8Y2C8"/>
<evidence type="ECO:0000259" key="10">
    <source>
        <dbReference type="Pfam" id="PF01728"/>
    </source>
</evidence>
<dbReference type="GeneID" id="8583049"/>
<evidence type="ECO:0000256" key="5">
    <source>
        <dbReference type="ARBA" id="ARBA00022679"/>
    </source>
</evidence>
<keyword evidence="3 8" id="KW-0698">rRNA processing</keyword>
<evidence type="ECO:0000313" key="13">
    <source>
        <dbReference type="EMBL" id="CAP39049.2"/>
    </source>
</evidence>
<dbReference type="InterPro" id="IPR028589">
    <property type="entry name" value="SPB1-like"/>
</dbReference>
<evidence type="ECO:0000256" key="4">
    <source>
        <dbReference type="ARBA" id="ARBA00022603"/>
    </source>
</evidence>
<feature type="compositionally biased region" description="Basic and acidic residues" evidence="9">
    <location>
        <begin position="726"/>
        <end position="737"/>
    </location>
</feature>
<feature type="binding site" evidence="8">
    <location>
        <position position="117"/>
    </location>
    <ligand>
        <name>S-adenosyl-L-methionine</name>
        <dbReference type="ChEBI" id="CHEBI:59789"/>
    </ligand>
</feature>
<name>A8Y2C8_CAEBR</name>
<evidence type="ECO:0000259" key="12">
    <source>
        <dbReference type="Pfam" id="PF11861"/>
    </source>
</evidence>
<dbReference type="OMA" id="QRKDKYY"/>
<keyword evidence="2 8" id="KW-0690">Ribosome biogenesis</keyword>
<dbReference type="GO" id="GO:0031167">
    <property type="term" value="P:rRNA methylation"/>
    <property type="evidence" value="ECO:0000318"/>
    <property type="project" value="GO_Central"/>
</dbReference>
<dbReference type="AlphaFoldDB" id="A8Y2C8"/>
<dbReference type="HOGENOM" id="CLU_009422_8_1_1"/>
<feature type="compositionally biased region" description="Acidic residues" evidence="9">
    <location>
        <begin position="586"/>
        <end position="601"/>
    </location>
</feature>
<dbReference type="InterPro" id="IPR050082">
    <property type="entry name" value="RNA_methyltr_RlmE"/>
</dbReference>
<dbReference type="EC" id="2.1.1.-" evidence="8"/>
<dbReference type="InterPro" id="IPR012920">
    <property type="entry name" value="rRNA_MeTfrase_SPB1-like_C"/>
</dbReference>
<evidence type="ECO:0000256" key="9">
    <source>
        <dbReference type="SAM" id="MobiDB-lite"/>
    </source>
</evidence>
<feature type="binding site" evidence="8">
    <location>
        <position position="92"/>
    </location>
    <ligand>
        <name>S-adenosyl-L-methionine</name>
        <dbReference type="ChEBI" id="CHEBI:59789"/>
    </ligand>
</feature>
<dbReference type="WormBase" id="CBG22467">
    <property type="protein sequence ID" value="CBP12159"/>
    <property type="gene ID" value="WBGene00041020"/>
</dbReference>
<dbReference type="eggNOG" id="KOG1098">
    <property type="taxonomic scope" value="Eukaryota"/>
</dbReference>
<dbReference type="InterPro" id="IPR024576">
    <property type="entry name" value="rRNA_MeTfrase_Spb1_DUF3381"/>
</dbReference>
<dbReference type="HAMAP" id="MF_03163">
    <property type="entry name" value="RNA_methyltr_E_SPB1"/>
    <property type="match status" value="1"/>
</dbReference>
<dbReference type="InterPro" id="IPR015507">
    <property type="entry name" value="rRNA-MeTfrase_E"/>
</dbReference>
<evidence type="ECO:0000256" key="6">
    <source>
        <dbReference type="ARBA" id="ARBA00022691"/>
    </source>
</evidence>
<reference evidence="13 14" key="1">
    <citation type="journal article" date="2003" name="PLoS Biol.">
        <title>The genome sequence of Caenorhabditis briggsae: a platform for comparative genomics.</title>
        <authorList>
            <person name="Stein L.D."/>
            <person name="Bao Z."/>
            <person name="Blasiar D."/>
            <person name="Blumenthal T."/>
            <person name="Brent M.R."/>
            <person name="Chen N."/>
            <person name="Chinwalla A."/>
            <person name="Clarke L."/>
            <person name="Clee C."/>
            <person name="Coghlan A."/>
            <person name="Coulson A."/>
            <person name="D'Eustachio P."/>
            <person name="Fitch D.H."/>
            <person name="Fulton L.A."/>
            <person name="Fulton R.E."/>
            <person name="Griffiths-Jones S."/>
            <person name="Harris T.W."/>
            <person name="Hillier L.W."/>
            <person name="Kamath R."/>
            <person name="Kuwabara P.E."/>
            <person name="Mardis E.R."/>
            <person name="Marra M.A."/>
            <person name="Miner T.L."/>
            <person name="Minx P."/>
            <person name="Mullikin J.C."/>
            <person name="Plumb R.W."/>
            <person name="Rogers J."/>
            <person name="Schein J.E."/>
            <person name="Sohrmann M."/>
            <person name="Spieth J."/>
            <person name="Stajich J.E."/>
            <person name="Wei C."/>
            <person name="Willey D."/>
            <person name="Wilson R.K."/>
            <person name="Durbin R."/>
            <person name="Waterston R.H."/>
        </authorList>
    </citation>
    <scope>NUCLEOTIDE SEQUENCE [LARGE SCALE GENOMIC DNA]</scope>
    <source>
        <strain evidence="13 14">AF16</strain>
    </source>
</reference>
<dbReference type="GO" id="GO:0016435">
    <property type="term" value="F:rRNA (guanine) methyltransferase activity"/>
    <property type="evidence" value="ECO:0000318"/>
    <property type="project" value="GO_Central"/>
</dbReference>
<feature type="binding site" evidence="8">
    <location>
        <position position="58"/>
    </location>
    <ligand>
        <name>S-adenosyl-L-methionine</name>
        <dbReference type="ChEBI" id="CHEBI:59789"/>
    </ligand>
</feature>
<feature type="compositionally biased region" description="Basic and acidic residues" evidence="9">
    <location>
        <begin position="745"/>
        <end position="770"/>
    </location>
</feature>
<feature type="region of interest" description="Disordered" evidence="9">
    <location>
        <begin position="786"/>
        <end position="856"/>
    </location>
</feature>
<dbReference type="FunCoup" id="A8Y2C8">
    <property type="interactions" value="2600"/>
</dbReference>
<dbReference type="GO" id="GO:0000463">
    <property type="term" value="P:maturation of LSU-rRNA from tricistronic rRNA transcript (SSU-rRNA, 5.8S rRNA, LSU-rRNA)"/>
    <property type="evidence" value="ECO:0000318"/>
    <property type="project" value="GO_Central"/>
</dbReference>
<dbReference type="SUPFAM" id="SSF53335">
    <property type="entry name" value="S-adenosyl-L-methionine-dependent methyltransferases"/>
    <property type="match status" value="1"/>
</dbReference>
<dbReference type="PANTHER" id="PTHR10920:SF13">
    <property type="entry name" value="PRE-RRNA 2'-O-RIBOSE RNA METHYLTRANSFERASE FTSJ3"/>
    <property type="match status" value="1"/>
</dbReference>
<dbReference type="STRING" id="6238.A8Y2C8"/>
<keyword evidence="5 8" id="KW-0808">Transferase</keyword>
<evidence type="ECO:0000256" key="1">
    <source>
        <dbReference type="ARBA" id="ARBA00004604"/>
    </source>
</evidence>
<evidence type="ECO:0000313" key="14">
    <source>
        <dbReference type="Proteomes" id="UP000008549"/>
    </source>
</evidence>
<dbReference type="FunFam" id="3.40.50.150:FF:000004">
    <property type="entry name" value="AdoMet-dependent rRNA methyltransferase SPB1"/>
    <property type="match status" value="1"/>
</dbReference>
<feature type="compositionally biased region" description="Basic and acidic residues" evidence="9">
    <location>
        <begin position="639"/>
        <end position="649"/>
    </location>
</feature>
<dbReference type="GO" id="GO:0005730">
    <property type="term" value="C:nucleolus"/>
    <property type="evidence" value="ECO:0000318"/>
    <property type="project" value="GO_Central"/>
</dbReference>
<dbReference type="EMBL" id="HE601367">
    <property type="protein sequence ID" value="CAP39049.2"/>
    <property type="molecule type" value="Genomic_DNA"/>
</dbReference>
<dbReference type="Pfam" id="PF01728">
    <property type="entry name" value="FtsJ"/>
    <property type="match status" value="1"/>
</dbReference>
<dbReference type="CTD" id="8583049"/>
<comment type="function">
    <text evidence="8">Probable methyltransferase involved in the maturation of rRNA and in the biogenesis of ribosomal subunits.</text>
</comment>